<proteinExistence type="predicted"/>
<accession>A0ABW0TWK3</accession>
<protein>
    <submittedName>
        <fullName evidence="1">YheC/YheD family protein</fullName>
    </submittedName>
</protein>
<evidence type="ECO:0000313" key="2">
    <source>
        <dbReference type="Proteomes" id="UP001596071"/>
    </source>
</evidence>
<name>A0ABW0TWK3_9BACL</name>
<gene>
    <name evidence="1" type="ORF">ACFPTP_05900</name>
</gene>
<evidence type="ECO:0000313" key="1">
    <source>
        <dbReference type="EMBL" id="MFC5602746.1"/>
    </source>
</evidence>
<dbReference type="Pfam" id="PF14398">
    <property type="entry name" value="ATPgrasp_YheCD"/>
    <property type="match status" value="1"/>
</dbReference>
<organism evidence="1 2">
    <name type="scientific">Sporosarcina koreensis</name>
    <dbReference type="NCBI Taxonomy" id="334735"/>
    <lineage>
        <taxon>Bacteria</taxon>
        <taxon>Bacillati</taxon>
        <taxon>Bacillota</taxon>
        <taxon>Bacilli</taxon>
        <taxon>Bacillales</taxon>
        <taxon>Caryophanaceae</taxon>
        <taxon>Sporosarcina</taxon>
    </lineage>
</organism>
<dbReference type="RefSeq" id="WP_381442936.1">
    <property type="nucleotide sequence ID" value="NZ_JBHSNP010000010.1"/>
</dbReference>
<dbReference type="InterPro" id="IPR026838">
    <property type="entry name" value="YheC/D"/>
</dbReference>
<reference evidence="2" key="1">
    <citation type="journal article" date="2019" name="Int. J. Syst. Evol. Microbiol.">
        <title>The Global Catalogue of Microorganisms (GCM) 10K type strain sequencing project: providing services to taxonomists for standard genome sequencing and annotation.</title>
        <authorList>
            <consortium name="The Broad Institute Genomics Platform"/>
            <consortium name="The Broad Institute Genome Sequencing Center for Infectious Disease"/>
            <person name="Wu L."/>
            <person name="Ma J."/>
        </authorList>
    </citation>
    <scope>NUCLEOTIDE SEQUENCE [LARGE SCALE GENOMIC DNA]</scope>
    <source>
        <strain evidence="2">KACC 11299</strain>
    </source>
</reference>
<dbReference type="Proteomes" id="UP001596071">
    <property type="component" value="Unassembled WGS sequence"/>
</dbReference>
<keyword evidence="2" id="KW-1185">Reference proteome</keyword>
<comment type="caution">
    <text evidence="1">The sequence shown here is derived from an EMBL/GenBank/DDBJ whole genome shotgun (WGS) entry which is preliminary data.</text>
</comment>
<sequence length="259" mass="29356">MMRSMGKWEQSILLQHNPQVVNHIPETLTYSEENLDDLLNRYPSVYVKHDTTGQGRAIFKIRKRSGGSYYVNGFTIQGTSIQKSISRVDEIQQLLHPFIKLGRVSGLYIIQEEIQSYTQKGQPFSIRVHIQKLNNNWVIGGMYGMCGTTETNLVTESGIVNPHTGAEVMTVSEVLSLTKFKANQKDTVRKIEEVAIAAAEVIHSILPNREYGIDFGVNQEGTPIIFEVNTTPSIRSFAKIENKAIWRRIVEIRKMQSES</sequence>
<dbReference type="EMBL" id="JBHSNP010000010">
    <property type="protein sequence ID" value="MFC5602746.1"/>
    <property type="molecule type" value="Genomic_DNA"/>
</dbReference>
<dbReference type="Gene3D" id="3.30.470.20">
    <property type="entry name" value="ATP-grasp fold, B domain"/>
    <property type="match status" value="1"/>
</dbReference>
<dbReference type="SUPFAM" id="SSF56059">
    <property type="entry name" value="Glutathione synthetase ATP-binding domain-like"/>
    <property type="match status" value="1"/>
</dbReference>